<name>A0A2U9BEU5_SCOMX</name>
<reference evidence="2 3" key="1">
    <citation type="submission" date="2017-12" db="EMBL/GenBank/DDBJ databases">
        <title>Integrating genomic resources of turbot (Scophthalmus maximus) in depth evaluation of genetic and physical mapping variation across individuals.</title>
        <authorList>
            <person name="Martinez P."/>
        </authorList>
    </citation>
    <scope>NUCLEOTIDE SEQUENCE [LARGE SCALE GENOMIC DNA]</scope>
</reference>
<evidence type="ECO:0000313" key="2">
    <source>
        <dbReference type="EMBL" id="AWP02320.1"/>
    </source>
</evidence>
<evidence type="ECO:0000256" key="1">
    <source>
        <dbReference type="SAM" id="MobiDB-lite"/>
    </source>
</evidence>
<dbReference type="Proteomes" id="UP000246464">
    <property type="component" value="Chromosome 6"/>
</dbReference>
<sequence>MHEESCSFRHQLRGGAGSRLITLTETRHKVLTCRTSDGPRPPPGSAGPSSTPRHRQQPTQHLLTFGNFGEPRRTLESILGNLSFRHDRRINNIPRRVMTWFSSGGVGLPAFPASYQSSFTPSLDLVTFSTEVKE</sequence>
<proteinExistence type="predicted"/>
<feature type="region of interest" description="Disordered" evidence="1">
    <location>
        <begin position="32"/>
        <end position="67"/>
    </location>
</feature>
<organism evidence="2 3">
    <name type="scientific">Scophthalmus maximus</name>
    <name type="common">Turbot</name>
    <name type="synonym">Psetta maxima</name>
    <dbReference type="NCBI Taxonomy" id="52904"/>
    <lineage>
        <taxon>Eukaryota</taxon>
        <taxon>Metazoa</taxon>
        <taxon>Chordata</taxon>
        <taxon>Craniata</taxon>
        <taxon>Vertebrata</taxon>
        <taxon>Euteleostomi</taxon>
        <taxon>Actinopterygii</taxon>
        <taxon>Neopterygii</taxon>
        <taxon>Teleostei</taxon>
        <taxon>Neoteleostei</taxon>
        <taxon>Acanthomorphata</taxon>
        <taxon>Carangaria</taxon>
        <taxon>Pleuronectiformes</taxon>
        <taxon>Pleuronectoidei</taxon>
        <taxon>Scophthalmidae</taxon>
        <taxon>Scophthalmus</taxon>
    </lineage>
</organism>
<keyword evidence="3" id="KW-1185">Reference proteome</keyword>
<evidence type="ECO:0000313" key="3">
    <source>
        <dbReference type="Proteomes" id="UP000246464"/>
    </source>
</evidence>
<protein>
    <submittedName>
        <fullName evidence="2">Uncharacterized protein</fullName>
    </submittedName>
</protein>
<gene>
    <name evidence="2" type="ORF">SMAX5B_002810</name>
</gene>
<accession>A0A2U9BEU5</accession>
<dbReference type="EMBL" id="CP026248">
    <property type="protein sequence ID" value="AWP02320.1"/>
    <property type="molecule type" value="Genomic_DNA"/>
</dbReference>
<dbReference type="AlphaFoldDB" id="A0A2U9BEU5"/>